<dbReference type="Pfam" id="PF23561">
    <property type="entry name" value="zf-C2H2_15"/>
    <property type="match status" value="1"/>
</dbReference>
<dbReference type="InterPro" id="IPR050329">
    <property type="entry name" value="GLI_C2H2-zinc-finger"/>
</dbReference>
<feature type="region of interest" description="Disordered" evidence="11">
    <location>
        <begin position="1"/>
        <end position="72"/>
    </location>
</feature>
<dbReference type="SMART" id="SM00355">
    <property type="entry name" value="ZnF_C2H2"/>
    <property type="match status" value="6"/>
</dbReference>
<evidence type="ECO:0000259" key="12">
    <source>
        <dbReference type="PROSITE" id="PS50157"/>
    </source>
</evidence>
<feature type="domain" description="C2H2-type" evidence="12">
    <location>
        <begin position="170"/>
        <end position="197"/>
    </location>
</feature>
<evidence type="ECO:0000256" key="2">
    <source>
        <dbReference type="ARBA" id="ARBA00022723"/>
    </source>
</evidence>
<keyword evidence="4 10" id="KW-0863">Zinc-finger</keyword>
<keyword evidence="7" id="KW-0238">DNA-binding</keyword>
<keyword evidence="5" id="KW-0862">Zinc</keyword>
<organism evidence="13 14">
    <name type="scientific">Mortierella polycephala</name>
    <dbReference type="NCBI Taxonomy" id="41804"/>
    <lineage>
        <taxon>Eukaryota</taxon>
        <taxon>Fungi</taxon>
        <taxon>Fungi incertae sedis</taxon>
        <taxon>Mucoromycota</taxon>
        <taxon>Mortierellomycotina</taxon>
        <taxon>Mortierellomycetes</taxon>
        <taxon>Mortierellales</taxon>
        <taxon>Mortierellaceae</taxon>
        <taxon>Mortierella</taxon>
    </lineage>
</organism>
<evidence type="ECO:0000256" key="9">
    <source>
        <dbReference type="ARBA" id="ARBA00023242"/>
    </source>
</evidence>
<dbReference type="PANTHER" id="PTHR19818">
    <property type="entry name" value="ZINC FINGER PROTEIN ZIC AND GLI"/>
    <property type="match status" value="1"/>
</dbReference>
<evidence type="ECO:0000313" key="13">
    <source>
        <dbReference type="EMBL" id="KAG0256525.1"/>
    </source>
</evidence>
<keyword evidence="6" id="KW-0805">Transcription regulation</keyword>
<dbReference type="PANTHER" id="PTHR19818:SF139">
    <property type="entry name" value="PAIR-RULE PROTEIN ODD-PAIRED"/>
    <property type="match status" value="1"/>
</dbReference>
<feature type="compositionally biased region" description="Polar residues" evidence="11">
    <location>
        <begin position="35"/>
        <end position="61"/>
    </location>
</feature>
<evidence type="ECO:0000256" key="11">
    <source>
        <dbReference type="SAM" id="MobiDB-lite"/>
    </source>
</evidence>
<evidence type="ECO:0000256" key="3">
    <source>
        <dbReference type="ARBA" id="ARBA00022737"/>
    </source>
</evidence>
<feature type="domain" description="C2H2-type" evidence="12">
    <location>
        <begin position="258"/>
        <end position="287"/>
    </location>
</feature>
<evidence type="ECO:0000256" key="4">
    <source>
        <dbReference type="ARBA" id="ARBA00022771"/>
    </source>
</evidence>
<reference evidence="13" key="1">
    <citation type="journal article" date="2020" name="Fungal Divers.">
        <title>Resolving the Mortierellaceae phylogeny through synthesis of multi-gene phylogenetics and phylogenomics.</title>
        <authorList>
            <person name="Vandepol N."/>
            <person name="Liber J."/>
            <person name="Desiro A."/>
            <person name="Na H."/>
            <person name="Kennedy M."/>
            <person name="Barry K."/>
            <person name="Grigoriev I.V."/>
            <person name="Miller A.N."/>
            <person name="O'Donnell K."/>
            <person name="Stajich J.E."/>
            <person name="Bonito G."/>
        </authorList>
    </citation>
    <scope>NUCLEOTIDE SEQUENCE</scope>
    <source>
        <strain evidence="13">KOD948</strain>
    </source>
</reference>
<dbReference type="PROSITE" id="PS50157">
    <property type="entry name" value="ZINC_FINGER_C2H2_2"/>
    <property type="match status" value="5"/>
</dbReference>
<accession>A0A9P6Q1Q4</accession>
<evidence type="ECO:0000256" key="1">
    <source>
        <dbReference type="ARBA" id="ARBA00004123"/>
    </source>
</evidence>
<dbReference type="InterPro" id="IPR013087">
    <property type="entry name" value="Znf_C2H2_type"/>
</dbReference>
<sequence length="304" mass="34612">SSPLPSPPFAAQQTRPHPGQSPLAPGSPMDFEMQSYPSAGSSSTNAYASPSTFTASSSNATETHRNSADWSMSSPVTTPLVMIKHEEYTLTPDQERFLQQHHHHPCLWGDCRQSFSNFDALTSHLSEDHIGTGKSEYICEWTNCDRRGRGFGQRQKAMRHIQTHTGDKPFQCQVCQKRFSEANIMAQHMRTHTGEKPYKCTEPGCGRQFSISGALTIHRRVHTGEKPFKCKFEGCDKWFAESSNLTKHLRVHTGERPFQCPYVGCDKWFSRPDQVTRHKKTHLTEDEKMALIMAEKEAEWRKRL</sequence>
<comment type="subcellular location">
    <subcellularLocation>
        <location evidence="1">Nucleus</location>
    </subcellularLocation>
</comment>
<feature type="non-terminal residue" evidence="13">
    <location>
        <position position="1"/>
    </location>
</feature>
<keyword evidence="14" id="KW-1185">Reference proteome</keyword>
<dbReference type="GO" id="GO:0000978">
    <property type="term" value="F:RNA polymerase II cis-regulatory region sequence-specific DNA binding"/>
    <property type="evidence" value="ECO:0007669"/>
    <property type="project" value="TreeGrafter"/>
</dbReference>
<dbReference type="OrthoDB" id="3437960at2759"/>
<name>A0A9P6Q1Q4_9FUNG</name>
<proteinExistence type="predicted"/>
<dbReference type="AlphaFoldDB" id="A0A9P6Q1Q4"/>
<dbReference type="Proteomes" id="UP000726737">
    <property type="component" value="Unassembled WGS sequence"/>
</dbReference>
<dbReference type="FunFam" id="3.30.160.60:FF:000064">
    <property type="entry name" value="Early growth response protein 3"/>
    <property type="match status" value="1"/>
</dbReference>
<dbReference type="Gene3D" id="3.30.160.60">
    <property type="entry name" value="Classic Zinc Finger"/>
    <property type="match status" value="6"/>
</dbReference>
<evidence type="ECO:0000256" key="7">
    <source>
        <dbReference type="ARBA" id="ARBA00023125"/>
    </source>
</evidence>
<evidence type="ECO:0000256" key="8">
    <source>
        <dbReference type="ARBA" id="ARBA00023163"/>
    </source>
</evidence>
<dbReference type="FunFam" id="3.30.160.60:FF:000007">
    <property type="entry name" value="Basic krueppel-like factor 3"/>
    <property type="match status" value="1"/>
</dbReference>
<feature type="domain" description="C2H2-type" evidence="12">
    <location>
        <begin position="198"/>
        <end position="227"/>
    </location>
</feature>
<gene>
    <name evidence="13" type="primary">SUR1_1</name>
    <name evidence="13" type="ORF">BG011_004447</name>
</gene>
<dbReference type="SUPFAM" id="SSF57667">
    <property type="entry name" value="beta-beta-alpha zinc fingers"/>
    <property type="match status" value="4"/>
</dbReference>
<dbReference type="GO" id="GO:0045944">
    <property type="term" value="P:positive regulation of transcription by RNA polymerase II"/>
    <property type="evidence" value="ECO:0007669"/>
    <property type="project" value="UniProtKB-ARBA"/>
</dbReference>
<keyword evidence="9" id="KW-0539">Nucleus</keyword>
<feature type="domain" description="C2H2-type" evidence="12">
    <location>
        <begin position="228"/>
        <end position="257"/>
    </location>
</feature>
<dbReference type="Pfam" id="PF00096">
    <property type="entry name" value="zf-C2H2"/>
    <property type="match status" value="3"/>
</dbReference>
<comment type="caution">
    <text evidence="13">The sequence shown here is derived from an EMBL/GenBank/DDBJ whole genome shotgun (WGS) entry which is preliminary data.</text>
</comment>
<evidence type="ECO:0000256" key="5">
    <source>
        <dbReference type="ARBA" id="ARBA00022833"/>
    </source>
</evidence>
<evidence type="ECO:0000256" key="10">
    <source>
        <dbReference type="PROSITE-ProRule" id="PRU00042"/>
    </source>
</evidence>
<keyword evidence="3" id="KW-0677">Repeat</keyword>
<dbReference type="EMBL" id="JAAAJA010000293">
    <property type="protein sequence ID" value="KAG0256525.1"/>
    <property type="molecule type" value="Genomic_DNA"/>
</dbReference>
<dbReference type="PROSITE" id="PS00028">
    <property type="entry name" value="ZINC_FINGER_C2H2_1"/>
    <property type="match status" value="5"/>
</dbReference>
<dbReference type="GO" id="GO:0008270">
    <property type="term" value="F:zinc ion binding"/>
    <property type="evidence" value="ECO:0007669"/>
    <property type="project" value="UniProtKB-KW"/>
</dbReference>
<evidence type="ECO:0000256" key="6">
    <source>
        <dbReference type="ARBA" id="ARBA00023015"/>
    </source>
</evidence>
<dbReference type="Pfam" id="PF21816">
    <property type="entry name" value="Zap1_zf1"/>
    <property type="match status" value="1"/>
</dbReference>
<evidence type="ECO:0000313" key="14">
    <source>
        <dbReference type="Proteomes" id="UP000726737"/>
    </source>
</evidence>
<feature type="domain" description="C2H2-type" evidence="12">
    <location>
        <begin position="142"/>
        <end position="169"/>
    </location>
</feature>
<keyword evidence="2" id="KW-0479">Metal-binding</keyword>
<dbReference type="InterPro" id="IPR036236">
    <property type="entry name" value="Znf_C2H2_sf"/>
</dbReference>
<keyword evidence="8" id="KW-0804">Transcription</keyword>
<dbReference type="GO" id="GO:0005634">
    <property type="term" value="C:nucleus"/>
    <property type="evidence" value="ECO:0007669"/>
    <property type="project" value="UniProtKB-SubCell"/>
</dbReference>
<dbReference type="GO" id="GO:0000981">
    <property type="term" value="F:DNA-binding transcription factor activity, RNA polymerase II-specific"/>
    <property type="evidence" value="ECO:0007669"/>
    <property type="project" value="TreeGrafter"/>
</dbReference>
<protein>
    <submittedName>
        <fullName evidence="13">Zinc-finger protein</fullName>
    </submittedName>
</protein>
<dbReference type="InterPro" id="IPR048420">
    <property type="entry name" value="Zap1-like_Znf1"/>
</dbReference>
<dbReference type="InterPro" id="IPR056436">
    <property type="entry name" value="Znf-C2H2_ZIC1-5/GLI1-3-like"/>
</dbReference>